<dbReference type="RefSeq" id="XP_010696930.1">
    <property type="nucleotide sequence ID" value="XM_010698628.1"/>
</dbReference>
<sequence length="977" mass="105452">MNSPVSLRDAAMRKARAQVGKRRIFLKSFFADFDHLHCGRITAAQFARVLTNNDVHLSPEEMHALSHSFAPAIAAGTSAAVADAAADASGSDNTEVLYEDFLAALEVGPGSRASVCRSAPSIALTPAEEARLQPFRRMLQHAIQTHGISLTAPLRDLDPLRTGRVTVAQFRRCLPFSASLTEEAMDLFAKEYSDDHGGVYYMAWCRAMDPSLNERTNEEDALGAANSARLRAMDKEQLNQWKTGTVSSLVCPDSFTNTRLSADELIAVFRQQCALYRLRYEDGFADYDKMKTGKVTVAQFESVLGRMPLVHFALRPENIDTLARAYISSGNPSASANGVVANAPSGPVVEYRAFLRDINPSQALQQTADGRTAATNFFASTHAADTYLTSSDDQQKAETLLSQLRALVQSNRICLSPVLRDFDRVRKGIYEHRTCTRTRFARGLATQNIMLPPEQLQLLIRKYTVPNPDGSPSSEVNYYLFVQDVDPSQANGGNGTRSARVPNTTCLGVPSFTSAASTAVASETLPTKESVLARVALQVVARRLHVAAFFSDFDPLHSGVMPKGRLGIALGQAGFQLLPEELAVLQSAFASTRIRDSVDTQKLVTAVEAAVAALRASRVAETTGGGGGGGTARGAECVTQVEALLSRVRHNVRVHNALLLPFFADFDHHHRGVITPTQFAQACVRHHLPLTQPELSTLASWYSAGDAVTPGTDGVRYLAFVRDVGCEEESAQYALAQTASASSGAVNTGLSASARAAIEAAADVDEVLTRICVFLQERRPSLTEFFPDGDELRHHHVTPSRFRHCITMLGLTDMTEAQLSALEGAFASAKSPGDIDYPAFAYTVRAMLADGAGAAAVSQRRLQGPASSGRRLITSTGDSVATHTTAAQGFAAATLEHIKRTLKARHTATIISFREYDRARKGYVTEGQFFACLQALGVLLKPSEAAALLQLYAVGNGQVHYLAFAHEVDDESLIAVS</sequence>
<organism evidence="1 2">
    <name type="scientific">Leishmania panamensis</name>
    <dbReference type="NCBI Taxonomy" id="5679"/>
    <lineage>
        <taxon>Eukaryota</taxon>
        <taxon>Discoba</taxon>
        <taxon>Euglenozoa</taxon>
        <taxon>Kinetoplastea</taxon>
        <taxon>Metakinetoplastina</taxon>
        <taxon>Trypanosomatida</taxon>
        <taxon>Trypanosomatidae</taxon>
        <taxon>Leishmaniinae</taxon>
        <taxon>Leishmania</taxon>
        <taxon>Leishmania guyanensis species complex</taxon>
    </lineage>
</organism>
<dbReference type="SUPFAM" id="SSF47473">
    <property type="entry name" value="EF-hand"/>
    <property type="match status" value="3"/>
</dbReference>
<dbReference type="Gene3D" id="1.10.238.10">
    <property type="entry name" value="EF-hand"/>
    <property type="match status" value="2"/>
</dbReference>
<evidence type="ECO:0000313" key="2">
    <source>
        <dbReference type="Proteomes" id="UP000063063"/>
    </source>
</evidence>
<dbReference type="EMBL" id="CP009380">
    <property type="protein sequence ID" value="AIN96277.1"/>
    <property type="molecule type" value="Genomic_DNA"/>
</dbReference>
<accession>A0A088RJV3</accession>
<name>A0A088RJV3_LEIPA</name>
<dbReference type="InterPro" id="IPR011992">
    <property type="entry name" value="EF-hand-dom_pair"/>
</dbReference>
<dbReference type="AlphaFoldDB" id="A0A088RJV3"/>
<dbReference type="PANTHER" id="PTHR20875:SF0">
    <property type="entry name" value="GH12158P"/>
    <property type="match status" value="1"/>
</dbReference>
<proteinExistence type="predicted"/>
<dbReference type="InterPro" id="IPR052603">
    <property type="entry name" value="EFCB6"/>
</dbReference>
<dbReference type="PANTHER" id="PTHR20875">
    <property type="entry name" value="EF-HAND CALCIUM-BINDING DOMAIN-CONTAINING PROTEIN 6-RELATED"/>
    <property type="match status" value="1"/>
</dbReference>
<dbReference type="eggNOG" id="ENOG502QRVM">
    <property type="taxonomic scope" value="Eukaryota"/>
</dbReference>
<gene>
    <name evidence="1" type="ORF">LPMP_110820</name>
</gene>
<protein>
    <recommendedName>
        <fullName evidence="3">EF-hand domain-containing protein</fullName>
    </recommendedName>
</protein>
<dbReference type="GeneID" id="22572947"/>
<dbReference type="VEuPathDB" id="TriTrypDB:LPAL13_110011600"/>
<evidence type="ECO:0008006" key="3">
    <source>
        <dbReference type="Google" id="ProtNLM"/>
    </source>
</evidence>
<dbReference type="Proteomes" id="UP000063063">
    <property type="component" value="Chromosome 11"/>
</dbReference>
<evidence type="ECO:0000313" key="1">
    <source>
        <dbReference type="EMBL" id="AIN96277.1"/>
    </source>
</evidence>
<reference evidence="1 2" key="1">
    <citation type="journal article" date="2015" name="Sci. Rep.">
        <title>The genome of Leishmania panamensis: insights into genomics of the L. (Viannia) subgenus.</title>
        <authorList>
            <person name="Llanes A."/>
            <person name="Restrepo C.M."/>
            <person name="Vecchio G.D."/>
            <person name="Anguizola F.J."/>
            <person name="Lleonart R."/>
        </authorList>
    </citation>
    <scope>NUCLEOTIDE SEQUENCE [LARGE SCALE GENOMIC DNA]</scope>
    <source>
        <strain evidence="1 2">MHOM/PA/94/PSC-1</strain>
    </source>
</reference>
<dbReference type="VEuPathDB" id="TriTrypDB:LPMP_110820"/>
<dbReference type="KEGG" id="lpan:LPMP_110820"/>
<dbReference type="OrthoDB" id="272072at2759"/>
<keyword evidence="2" id="KW-1185">Reference proteome</keyword>